<dbReference type="GeneID" id="70129245"/>
<organism evidence="1 2">
    <name type="scientific">Truncatella angustata</name>
    <dbReference type="NCBI Taxonomy" id="152316"/>
    <lineage>
        <taxon>Eukaryota</taxon>
        <taxon>Fungi</taxon>
        <taxon>Dikarya</taxon>
        <taxon>Ascomycota</taxon>
        <taxon>Pezizomycotina</taxon>
        <taxon>Sordariomycetes</taxon>
        <taxon>Xylariomycetidae</taxon>
        <taxon>Amphisphaeriales</taxon>
        <taxon>Sporocadaceae</taxon>
        <taxon>Truncatella</taxon>
    </lineage>
</organism>
<dbReference type="EMBL" id="JAGPXC010000006">
    <property type="protein sequence ID" value="KAH6651743.1"/>
    <property type="molecule type" value="Genomic_DNA"/>
</dbReference>
<reference evidence="1" key="1">
    <citation type="journal article" date="2021" name="Nat. Commun.">
        <title>Genetic determinants of endophytism in the Arabidopsis root mycobiome.</title>
        <authorList>
            <person name="Mesny F."/>
            <person name="Miyauchi S."/>
            <person name="Thiergart T."/>
            <person name="Pickel B."/>
            <person name="Atanasova L."/>
            <person name="Karlsson M."/>
            <person name="Huettel B."/>
            <person name="Barry K.W."/>
            <person name="Haridas S."/>
            <person name="Chen C."/>
            <person name="Bauer D."/>
            <person name="Andreopoulos W."/>
            <person name="Pangilinan J."/>
            <person name="LaButti K."/>
            <person name="Riley R."/>
            <person name="Lipzen A."/>
            <person name="Clum A."/>
            <person name="Drula E."/>
            <person name="Henrissat B."/>
            <person name="Kohler A."/>
            <person name="Grigoriev I.V."/>
            <person name="Martin F.M."/>
            <person name="Hacquard S."/>
        </authorList>
    </citation>
    <scope>NUCLEOTIDE SEQUENCE</scope>
    <source>
        <strain evidence="1">MPI-SDFR-AT-0073</strain>
    </source>
</reference>
<dbReference type="Proteomes" id="UP000758603">
    <property type="component" value="Unassembled WGS sequence"/>
</dbReference>
<keyword evidence="2" id="KW-1185">Reference proteome</keyword>
<gene>
    <name evidence="1" type="ORF">BKA67DRAFT_537601</name>
</gene>
<proteinExistence type="predicted"/>
<sequence>MRTRNWMITGNHCEPRHRARRRSDWCPPAMSAFRCVILEGVKVERRDEHVNQGAQLRAALLCITAGRQYTVDAIGWPFAFLGRVYPELMFSFSTVHSPISQFANIPDLAAGHDLRLSHCDNGSAALSFLGCEFVQTIEYHQIAHQMNMFIWFHRAPYSSTQMLDTNLRKTPPLQASRTYIFTILIMAEWVLGFFYQPSPNRDGDGNGLLETFSNMSIEYSEGNLHSLN</sequence>
<protein>
    <submittedName>
        <fullName evidence="1">Uncharacterized protein</fullName>
    </submittedName>
</protein>
<comment type="caution">
    <text evidence="1">The sequence shown here is derived from an EMBL/GenBank/DDBJ whole genome shotgun (WGS) entry which is preliminary data.</text>
</comment>
<evidence type="ECO:0000313" key="1">
    <source>
        <dbReference type="EMBL" id="KAH6651743.1"/>
    </source>
</evidence>
<dbReference type="RefSeq" id="XP_045956021.1">
    <property type="nucleotide sequence ID" value="XM_046100353.1"/>
</dbReference>
<evidence type="ECO:0000313" key="2">
    <source>
        <dbReference type="Proteomes" id="UP000758603"/>
    </source>
</evidence>
<name>A0A9P8UGJ9_9PEZI</name>
<dbReference type="AlphaFoldDB" id="A0A9P8UGJ9"/>
<accession>A0A9P8UGJ9</accession>